<evidence type="ECO:0000313" key="3">
    <source>
        <dbReference type="EMBL" id="KYG10905.1"/>
    </source>
</evidence>
<name>A0A150P0J9_SORCE</name>
<dbReference type="GO" id="GO:0006935">
    <property type="term" value="P:chemotaxis"/>
    <property type="evidence" value="ECO:0007669"/>
    <property type="project" value="InterPro"/>
</dbReference>
<dbReference type="Proteomes" id="UP000075604">
    <property type="component" value="Unassembled WGS sequence"/>
</dbReference>
<evidence type="ECO:0000313" key="2">
    <source>
        <dbReference type="EMBL" id="KYF48305.1"/>
    </source>
</evidence>
<accession>A0A150P0J9</accession>
<dbReference type="AlphaFoldDB" id="A0A150P0J9"/>
<dbReference type="EMBL" id="JEME01000184">
    <property type="protein sequence ID" value="KYG10905.1"/>
    <property type="molecule type" value="Genomic_DNA"/>
</dbReference>
<dbReference type="InterPro" id="IPR036061">
    <property type="entry name" value="CheW-like_dom_sf"/>
</dbReference>
<sequence>MSDALTQVHALLDLRDDATDKGPRERAAVDLLLFELGPVTFALRAQQVEEVIAWRAPLPLPRADPRVMGILQDRGRIIVIVSAPLAAPAAAPLRIVVCRTQRGYLGLPAGKTRCVAAVKVFGELAPKAVVDTSEGVVTFLDVLHLLDASEGAPQPSVAPRGDPAAWSGR</sequence>
<gene>
    <name evidence="2" type="ORF">BE04_20280</name>
    <name evidence="3" type="ORF">BE21_58505</name>
</gene>
<dbReference type="InterPro" id="IPR002545">
    <property type="entry name" value="CheW-lke_dom"/>
</dbReference>
<dbReference type="SUPFAM" id="SSF50341">
    <property type="entry name" value="CheW-like"/>
    <property type="match status" value="1"/>
</dbReference>
<dbReference type="Pfam" id="PF01584">
    <property type="entry name" value="CheW"/>
    <property type="match status" value="1"/>
</dbReference>
<organism evidence="2 5">
    <name type="scientific">Sorangium cellulosum</name>
    <name type="common">Polyangium cellulosum</name>
    <dbReference type="NCBI Taxonomy" id="56"/>
    <lineage>
        <taxon>Bacteria</taxon>
        <taxon>Pseudomonadati</taxon>
        <taxon>Myxococcota</taxon>
        <taxon>Polyangia</taxon>
        <taxon>Polyangiales</taxon>
        <taxon>Polyangiaceae</taxon>
        <taxon>Sorangium</taxon>
    </lineage>
</organism>
<dbReference type="EMBL" id="JELX01004404">
    <property type="protein sequence ID" value="KYF48305.1"/>
    <property type="molecule type" value="Genomic_DNA"/>
</dbReference>
<dbReference type="Proteomes" id="UP000075502">
    <property type="component" value="Unassembled WGS sequence"/>
</dbReference>
<evidence type="ECO:0000313" key="4">
    <source>
        <dbReference type="Proteomes" id="UP000075502"/>
    </source>
</evidence>
<proteinExistence type="predicted"/>
<evidence type="ECO:0000259" key="1">
    <source>
        <dbReference type="Pfam" id="PF01584"/>
    </source>
</evidence>
<reference evidence="4 5" key="1">
    <citation type="submission" date="2014-02" db="EMBL/GenBank/DDBJ databases">
        <title>The small core and large imbalanced accessory genome model reveals a collaborative survival strategy of Sorangium cellulosum strains in nature.</title>
        <authorList>
            <person name="Han K."/>
            <person name="Peng R."/>
            <person name="Blom J."/>
            <person name="Li Y.-Z."/>
        </authorList>
    </citation>
    <scope>NUCLEOTIDE SEQUENCE [LARGE SCALE GENOMIC DNA]</scope>
    <source>
        <strain evidence="3 4">So0007-03</strain>
        <strain evidence="2 5">So0157-18</strain>
    </source>
</reference>
<protein>
    <submittedName>
        <fullName evidence="2">Chemotaxis protein</fullName>
    </submittedName>
</protein>
<comment type="caution">
    <text evidence="2">The sequence shown here is derived from an EMBL/GenBank/DDBJ whole genome shotgun (WGS) entry which is preliminary data.</text>
</comment>
<evidence type="ECO:0000313" key="5">
    <source>
        <dbReference type="Proteomes" id="UP000075604"/>
    </source>
</evidence>
<dbReference type="GO" id="GO:0007165">
    <property type="term" value="P:signal transduction"/>
    <property type="evidence" value="ECO:0007669"/>
    <property type="project" value="InterPro"/>
</dbReference>
<feature type="domain" description="CheW-like" evidence="1">
    <location>
        <begin position="31"/>
        <end position="111"/>
    </location>
</feature>